<gene>
    <name evidence="1" type="ORF">HPB47_004288</name>
</gene>
<evidence type="ECO:0000313" key="2">
    <source>
        <dbReference type="Proteomes" id="UP000805193"/>
    </source>
</evidence>
<dbReference type="EMBL" id="JABSTQ010010650">
    <property type="protein sequence ID" value="KAG0419204.1"/>
    <property type="molecule type" value="Genomic_DNA"/>
</dbReference>
<evidence type="ECO:0000313" key="1">
    <source>
        <dbReference type="EMBL" id="KAG0419204.1"/>
    </source>
</evidence>
<reference evidence="1 2" key="1">
    <citation type="journal article" date="2020" name="Cell">
        <title>Large-Scale Comparative Analyses of Tick Genomes Elucidate Their Genetic Diversity and Vector Capacities.</title>
        <authorList>
            <consortium name="Tick Genome and Microbiome Consortium (TIGMIC)"/>
            <person name="Jia N."/>
            <person name="Wang J."/>
            <person name="Shi W."/>
            <person name="Du L."/>
            <person name="Sun Y."/>
            <person name="Zhan W."/>
            <person name="Jiang J.F."/>
            <person name="Wang Q."/>
            <person name="Zhang B."/>
            <person name="Ji P."/>
            <person name="Bell-Sakyi L."/>
            <person name="Cui X.M."/>
            <person name="Yuan T.T."/>
            <person name="Jiang B.G."/>
            <person name="Yang W.F."/>
            <person name="Lam T.T."/>
            <person name="Chang Q.C."/>
            <person name="Ding S.J."/>
            <person name="Wang X.J."/>
            <person name="Zhu J.G."/>
            <person name="Ruan X.D."/>
            <person name="Zhao L."/>
            <person name="Wei J.T."/>
            <person name="Ye R.Z."/>
            <person name="Que T.C."/>
            <person name="Du C.H."/>
            <person name="Zhou Y.H."/>
            <person name="Cheng J.X."/>
            <person name="Dai P.F."/>
            <person name="Guo W.B."/>
            <person name="Han X.H."/>
            <person name="Huang E.J."/>
            <person name="Li L.F."/>
            <person name="Wei W."/>
            <person name="Gao Y.C."/>
            <person name="Liu J.Z."/>
            <person name="Shao H.Z."/>
            <person name="Wang X."/>
            <person name="Wang C.C."/>
            <person name="Yang T.C."/>
            <person name="Huo Q.B."/>
            <person name="Li W."/>
            <person name="Chen H.Y."/>
            <person name="Chen S.E."/>
            <person name="Zhou L.G."/>
            <person name="Ni X.B."/>
            <person name="Tian J.H."/>
            <person name="Sheng Y."/>
            <person name="Liu T."/>
            <person name="Pan Y.S."/>
            <person name="Xia L.Y."/>
            <person name="Li J."/>
            <person name="Zhao F."/>
            <person name="Cao W.C."/>
        </authorList>
    </citation>
    <scope>NUCLEOTIDE SEQUENCE [LARGE SCALE GENOMIC DNA]</scope>
    <source>
        <strain evidence="1">Iper-2018</strain>
    </source>
</reference>
<sequence>MNAGILEEEEFVRETRHSLEGLAECGVDTVSWEQFKEQLRESASAFGRRRAAKARQVRDHLTRTLKVLLEEEQDPGAFREDIKNCKDQLLGPQVRSRVEALEGEIQPSKIFRTHERRRVRENAPREVRGEEGVATSQEEIAALFGEAYGKLFREEELDEDAFVSVLRGSPTVPDETTDASCLWMEQRDESAVEINAGYITLANGVKIPVVNAANVSAKSLLGCFKYLLLGDGDRTEVTSVLVLLGLHAIWQLRTAMVQCHLDARPTWDYFLAKLDWVVSVTGRGAAGGADEWQGLRRQLESGGHSPGRQLLGGRGCRLPSDGQGSVVVGGGGGPHPCGYGERLVYKIPCQDCGSSYIGETGRKKITRMKEHQRDVKYSTNATRLKTELVDHAWTTGHTFDFTAATTLAKEDSVETRKKVAEGSILNSPSGARETSNGRWYNRWPEERTWTPAVIEGTTDAPRSYVVTTEDGQSKRRTREDLRLLPTNTTVENAPSVHGNGTADTSSQQTPPGDDQVGHAPSPADEDATAGATNVQSATPERRSMRLQRKPQRYPTSERKRPEEEEDVMGQS</sequence>
<accession>A0AC60PH74</accession>
<dbReference type="Proteomes" id="UP000805193">
    <property type="component" value="Unassembled WGS sequence"/>
</dbReference>
<keyword evidence="2" id="KW-1185">Reference proteome</keyword>
<proteinExistence type="predicted"/>
<name>A0AC60PH74_IXOPE</name>
<organism evidence="1 2">
    <name type="scientific">Ixodes persulcatus</name>
    <name type="common">Taiga tick</name>
    <dbReference type="NCBI Taxonomy" id="34615"/>
    <lineage>
        <taxon>Eukaryota</taxon>
        <taxon>Metazoa</taxon>
        <taxon>Ecdysozoa</taxon>
        <taxon>Arthropoda</taxon>
        <taxon>Chelicerata</taxon>
        <taxon>Arachnida</taxon>
        <taxon>Acari</taxon>
        <taxon>Parasitiformes</taxon>
        <taxon>Ixodida</taxon>
        <taxon>Ixodoidea</taxon>
        <taxon>Ixodidae</taxon>
        <taxon>Ixodinae</taxon>
        <taxon>Ixodes</taxon>
    </lineage>
</organism>
<protein>
    <submittedName>
        <fullName evidence="1">Uncharacterized protein</fullName>
    </submittedName>
</protein>
<comment type="caution">
    <text evidence="1">The sequence shown here is derived from an EMBL/GenBank/DDBJ whole genome shotgun (WGS) entry which is preliminary data.</text>
</comment>